<reference evidence="9" key="1">
    <citation type="submission" date="2023-05" db="EMBL/GenBank/DDBJ databases">
        <title>Nepenthes gracilis genome sequencing.</title>
        <authorList>
            <person name="Fukushima K."/>
        </authorList>
    </citation>
    <scope>NUCLEOTIDE SEQUENCE</scope>
    <source>
        <strain evidence="9">SING2019-196</strain>
    </source>
</reference>
<dbReference type="CDD" id="cd02440">
    <property type="entry name" value="AdoMet_MTases"/>
    <property type="match status" value="1"/>
</dbReference>
<dbReference type="GO" id="GO:0016279">
    <property type="term" value="F:protein-lysine N-methyltransferase activity"/>
    <property type="evidence" value="ECO:0007669"/>
    <property type="project" value="TreeGrafter"/>
</dbReference>
<gene>
    <name evidence="9" type="ORF">Nepgr_026115</name>
</gene>
<proteinExistence type="inferred from homology"/>
<evidence type="ECO:0000256" key="5">
    <source>
        <dbReference type="ARBA" id="ARBA00022691"/>
    </source>
</evidence>
<evidence type="ECO:0000256" key="7">
    <source>
        <dbReference type="ARBA" id="ARBA00041867"/>
    </source>
</evidence>
<dbReference type="GO" id="GO:0005739">
    <property type="term" value="C:mitochondrion"/>
    <property type="evidence" value="ECO:0007669"/>
    <property type="project" value="TreeGrafter"/>
</dbReference>
<dbReference type="EMBL" id="BSYO01000027">
    <property type="protein sequence ID" value="GMH24272.1"/>
    <property type="molecule type" value="Genomic_DNA"/>
</dbReference>
<evidence type="ECO:0000313" key="9">
    <source>
        <dbReference type="EMBL" id="GMH24272.1"/>
    </source>
</evidence>
<evidence type="ECO:0000256" key="3">
    <source>
        <dbReference type="ARBA" id="ARBA00022603"/>
    </source>
</evidence>
<comment type="caution">
    <text evidence="9">The sequence shown here is derived from an EMBL/GenBank/DDBJ whole genome shotgun (WGS) entry which is preliminary data.</text>
</comment>
<dbReference type="Pfam" id="PF06325">
    <property type="entry name" value="PrmA"/>
    <property type="match status" value="1"/>
</dbReference>
<evidence type="ECO:0000256" key="8">
    <source>
        <dbReference type="ARBA" id="ARBA00042266"/>
    </source>
</evidence>
<keyword evidence="2" id="KW-0963">Cytoplasm</keyword>
<comment type="similarity">
    <text evidence="1">Belongs to the methyltransferase superfamily. PrmA family.</text>
</comment>
<protein>
    <recommendedName>
        <fullName evidence="8">ETFB lysine methyltransferase</fullName>
    </recommendedName>
    <alternativeName>
        <fullName evidence="7">Protein N-lysine methyltransferase METTL20</fullName>
    </alternativeName>
</protein>
<evidence type="ECO:0000313" key="10">
    <source>
        <dbReference type="Proteomes" id="UP001279734"/>
    </source>
</evidence>
<dbReference type="GO" id="GO:0032259">
    <property type="term" value="P:methylation"/>
    <property type="evidence" value="ECO:0007669"/>
    <property type="project" value="UniProtKB-KW"/>
</dbReference>
<dbReference type="HAMAP" id="MF_00735">
    <property type="entry name" value="Methyltr_PrmA"/>
    <property type="match status" value="1"/>
</dbReference>
<evidence type="ECO:0000256" key="4">
    <source>
        <dbReference type="ARBA" id="ARBA00022679"/>
    </source>
</evidence>
<accession>A0AAD3T930</accession>
<dbReference type="InterPro" id="IPR029063">
    <property type="entry name" value="SAM-dependent_MTases_sf"/>
</dbReference>
<organism evidence="9 10">
    <name type="scientific">Nepenthes gracilis</name>
    <name type="common">Slender pitcher plant</name>
    <dbReference type="NCBI Taxonomy" id="150966"/>
    <lineage>
        <taxon>Eukaryota</taxon>
        <taxon>Viridiplantae</taxon>
        <taxon>Streptophyta</taxon>
        <taxon>Embryophyta</taxon>
        <taxon>Tracheophyta</taxon>
        <taxon>Spermatophyta</taxon>
        <taxon>Magnoliopsida</taxon>
        <taxon>eudicotyledons</taxon>
        <taxon>Gunneridae</taxon>
        <taxon>Pentapetalae</taxon>
        <taxon>Caryophyllales</taxon>
        <taxon>Nepenthaceae</taxon>
        <taxon>Nepenthes</taxon>
    </lineage>
</organism>
<dbReference type="PANTHER" id="PTHR43648:SF1">
    <property type="entry name" value="ELECTRON TRANSFER FLAVOPROTEIN BETA SUBUNIT LYSINE METHYLTRANSFERASE"/>
    <property type="match status" value="1"/>
</dbReference>
<evidence type="ECO:0000256" key="2">
    <source>
        <dbReference type="ARBA" id="ARBA00022490"/>
    </source>
</evidence>
<keyword evidence="10" id="KW-1185">Reference proteome</keyword>
<dbReference type="SUPFAM" id="SSF53335">
    <property type="entry name" value="S-adenosyl-L-methionine-dependent methyltransferases"/>
    <property type="match status" value="1"/>
</dbReference>
<evidence type="ECO:0000256" key="1">
    <source>
        <dbReference type="ARBA" id="ARBA00009741"/>
    </source>
</evidence>
<dbReference type="InterPro" id="IPR050078">
    <property type="entry name" value="Ribosomal_L11_MeTrfase_PrmA"/>
</dbReference>
<name>A0AAD3T930_NEPGR</name>
<dbReference type="Gene3D" id="3.40.50.150">
    <property type="entry name" value="Vaccinia Virus protein VP39"/>
    <property type="match status" value="1"/>
</dbReference>
<dbReference type="AlphaFoldDB" id="A0AAD3T930"/>
<keyword evidence="3" id="KW-0489">Methyltransferase</keyword>
<dbReference type="PANTHER" id="PTHR43648">
    <property type="entry name" value="ELECTRON TRANSFER FLAVOPROTEIN BETA SUBUNIT LYSINE METHYLTRANSFERASE"/>
    <property type="match status" value="1"/>
</dbReference>
<dbReference type="Proteomes" id="UP001279734">
    <property type="component" value="Unassembled WGS sequence"/>
</dbReference>
<dbReference type="InterPro" id="IPR004498">
    <property type="entry name" value="Ribosomal_PrmA_MeTrfase"/>
</dbReference>
<sequence length="386" mass="41897">MSGASLGNFIKHLACTLYAQLPRGSRRMLHQSHFYSSSSSIVFRRPSSPTARFGQQWRPCSLAASVSSKAASQNSSTVSGVPPYSSVLIRCRKDVADVLSEALLSFGASSVSMDEHDDYENSDKVSICSIFTDCEDVDACISHAADSIGLEETPTFEVLKYNPYDWIKRTQESFDPVEVTKGLWIVPVWKTPPDIWATNVILNPGLAFGTGEHATTKLCLLVLHRSIRGGELFLDYGTGSGILSIAALKLGAALSVGVDIDPQAITAAHQNALLNNIEPDKLKLHLVSGNDSPILRDPELQKFVRVGIPADKNAYDVVIANILLNPLLDLADEIVSHAKHGAVVGLSGILSEQVDLVIECYSRFLENITVSEKDDWACVTGTRIRS</sequence>
<evidence type="ECO:0000256" key="6">
    <source>
        <dbReference type="ARBA" id="ARBA00037932"/>
    </source>
</evidence>
<keyword evidence="5" id="KW-0949">S-adenosyl-L-methionine</keyword>
<comment type="similarity">
    <text evidence="6">Belongs to the methyltransferase superfamily. ETFBKMT family.</text>
</comment>
<keyword evidence="4" id="KW-0808">Transferase</keyword>